<keyword evidence="2" id="KW-1185">Reference proteome</keyword>
<organism evidence="1 2">
    <name type="scientific">Aspergillus rambellii</name>
    <dbReference type="NCBI Taxonomy" id="308745"/>
    <lineage>
        <taxon>Eukaryota</taxon>
        <taxon>Fungi</taxon>
        <taxon>Dikarya</taxon>
        <taxon>Ascomycota</taxon>
        <taxon>Pezizomycotina</taxon>
        <taxon>Eurotiomycetes</taxon>
        <taxon>Eurotiomycetidae</taxon>
        <taxon>Eurotiales</taxon>
        <taxon>Aspergillaceae</taxon>
        <taxon>Aspergillus</taxon>
        <taxon>Aspergillus subgen. Nidulantes</taxon>
    </lineage>
</organism>
<gene>
    <name evidence="1" type="ORF">ARAM_003185</name>
</gene>
<dbReference type="AlphaFoldDB" id="A0A0F8V0G3"/>
<evidence type="ECO:0000313" key="1">
    <source>
        <dbReference type="EMBL" id="KKK25248.1"/>
    </source>
</evidence>
<evidence type="ECO:0000313" key="2">
    <source>
        <dbReference type="Proteomes" id="UP000034291"/>
    </source>
</evidence>
<comment type="caution">
    <text evidence="1">The sequence shown here is derived from an EMBL/GenBank/DDBJ whole genome shotgun (WGS) entry which is preliminary data.</text>
</comment>
<dbReference type="Proteomes" id="UP000034291">
    <property type="component" value="Unassembled WGS sequence"/>
</dbReference>
<dbReference type="EMBL" id="JZBS01000801">
    <property type="protein sequence ID" value="KKK25248.1"/>
    <property type="molecule type" value="Genomic_DNA"/>
</dbReference>
<dbReference type="OrthoDB" id="4869816at2759"/>
<reference evidence="1 2" key="1">
    <citation type="submission" date="2015-02" db="EMBL/GenBank/DDBJ databases">
        <title>Draft Genome Sequences of Two Closely-Related Aflatoxigenic Aspergillus Species Obtained from the Cote d'Ivoire.</title>
        <authorList>
            <person name="Moore G.G."/>
            <person name="Beltz S.B."/>
            <person name="Mack B.M."/>
        </authorList>
    </citation>
    <scope>NUCLEOTIDE SEQUENCE [LARGE SCALE GENOMIC DNA]</scope>
    <source>
        <strain evidence="1 2">SRRC1468</strain>
    </source>
</reference>
<protein>
    <submittedName>
        <fullName evidence="1">Uncharacterized protein</fullName>
    </submittedName>
</protein>
<sequence length="290" mass="33376">MSFYPPGWDYERVMKCGDEDFNTLTEEQHTTLLNGLKEAGLYQAFADKIHQQVQKELEAERRAEEATKAEQQKLADREIWAPYIHDLDLVFKFESNTWSEWGFVVFRTTPYGEEHDARWAEFRRRWDRILQQEFDQHRGFHPKSDRAMELFTFRWVEDPALAGASPAEVSRHFNEMRGDLPTGLSTTACLMVTPSAMESVIDSPLPASVPLQERTQLPFVVAVAMFMPAEEEVAGGFRGYFNVAVESLLGKFYGIVALDVMDLPRLTASMKDERDIWCSMDGDGVLHYEE</sequence>
<proteinExistence type="predicted"/>
<name>A0A0F8V0G3_9EURO</name>
<accession>A0A0F8V0G3</accession>